<dbReference type="AlphaFoldDB" id="A0A1J4T9K5"/>
<dbReference type="Proteomes" id="UP000183192">
    <property type="component" value="Unassembled WGS sequence"/>
</dbReference>
<reference evidence="1 2" key="1">
    <citation type="journal article" date="2016" name="Environ. Microbiol.">
        <title>Genomic resolution of a cold subsurface aquifer community provides metabolic insights for novel microbes adapted to high CO concentrations.</title>
        <authorList>
            <person name="Probst A.J."/>
            <person name="Castelle C.J."/>
            <person name="Singh A."/>
            <person name="Brown C.T."/>
            <person name="Anantharaman K."/>
            <person name="Sharon I."/>
            <person name="Hug L.A."/>
            <person name="Burstein D."/>
            <person name="Emerson J.B."/>
            <person name="Thomas B.C."/>
            <person name="Banfield J.F."/>
        </authorList>
    </citation>
    <scope>NUCLEOTIDE SEQUENCE [LARGE SCALE GENOMIC DNA]</scope>
    <source>
        <strain evidence="1">CG1_02_37_44</strain>
    </source>
</reference>
<evidence type="ECO:0000313" key="1">
    <source>
        <dbReference type="EMBL" id="OIO08184.1"/>
    </source>
</evidence>
<dbReference type="Gene3D" id="3.10.450.620">
    <property type="entry name" value="JHP933, nucleotidyltransferase-like core domain"/>
    <property type="match status" value="1"/>
</dbReference>
<dbReference type="EMBL" id="MNUU01000020">
    <property type="protein sequence ID" value="OIO08184.1"/>
    <property type="molecule type" value="Genomic_DNA"/>
</dbReference>
<organism evidence="1 2">
    <name type="scientific">Candidatus Falkowbacteria bacterium CG1_02_37_44</name>
    <dbReference type="NCBI Taxonomy" id="1805146"/>
    <lineage>
        <taxon>Bacteria</taxon>
        <taxon>Candidatus Falkowiibacteriota</taxon>
    </lineage>
</organism>
<dbReference type="InterPro" id="IPR014942">
    <property type="entry name" value="AbiEii"/>
</dbReference>
<protein>
    <recommendedName>
        <fullName evidence="3">Nucleotidyl transferase AbiEii/AbiGii toxin family protein</fullName>
    </recommendedName>
</protein>
<proteinExistence type="predicted"/>
<sequence>MEKMSILTPTQKRILDQIKNSEFIKKNFYFTGGTVLSEFYLQHRFSEDLDFFSEKKFDFDKIFEEVNDWSKKLDFTFTRQQREVVHIYILNLKNKDTLKLDFGYYPYPRVKKGIKYQGLTVDSLLDIAINKLASVNQRNSVKDFVDLYYLLDKFTIWDLIEGVKMKFRMEIEPWILGSDLEFVVKDFQTLPKMIKPLTLNELKNFFRQKAQELGKKSVI</sequence>
<evidence type="ECO:0008006" key="3">
    <source>
        <dbReference type="Google" id="ProtNLM"/>
    </source>
</evidence>
<name>A0A1J4T9K5_9BACT</name>
<gene>
    <name evidence="1" type="ORF">AUJ27_01060</name>
</gene>
<accession>A0A1J4T9K5</accession>
<evidence type="ECO:0000313" key="2">
    <source>
        <dbReference type="Proteomes" id="UP000183192"/>
    </source>
</evidence>
<comment type="caution">
    <text evidence="1">The sequence shown here is derived from an EMBL/GenBank/DDBJ whole genome shotgun (WGS) entry which is preliminary data.</text>
</comment>
<dbReference type="Pfam" id="PF08843">
    <property type="entry name" value="AbiEii"/>
    <property type="match status" value="1"/>
</dbReference>